<evidence type="ECO:0000256" key="3">
    <source>
        <dbReference type="ARBA" id="ARBA00022737"/>
    </source>
</evidence>
<dbReference type="CDD" id="cd04899">
    <property type="entry name" value="ACT_ACR-UUR-like_2"/>
    <property type="match status" value="1"/>
</dbReference>
<dbReference type="InterPro" id="IPR013546">
    <property type="entry name" value="PII_UdlTrfase/GS_AdlTrfase"/>
</dbReference>
<evidence type="ECO:0000313" key="11">
    <source>
        <dbReference type="EMBL" id="TDQ50542.1"/>
    </source>
</evidence>
<dbReference type="RefSeq" id="WP_157591223.1">
    <property type="nucleotide sequence ID" value="NZ_CP037953.1"/>
</dbReference>
<keyword evidence="3" id="KW-0677">Repeat</keyword>
<comment type="domain">
    <text evidence="8">Has four distinct domains: an N-terminal nucleotidyltransferase (NT) domain responsible for UTase activity, a central HD domain that encodes UR activity, and two C-terminal ACT domains that seem to have a role in glutamine sensing.</text>
</comment>
<comment type="catalytic activity">
    <reaction evidence="7">
        <text>guanosine 3',5'-bis(diphosphate) + H2O = GDP + diphosphate + H(+)</text>
        <dbReference type="Rhea" id="RHEA:14253"/>
        <dbReference type="ChEBI" id="CHEBI:15377"/>
        <dbReference type="ChEBI" id="CHEBI:15378"/>
        <dbReference type="ChEBI" id="CHEBI:33019"/>
        <dbReference type="ChEBI" id="CHEBI:58189"/>
        <dbReference type="ChEBI" id="CHEBI:77828"/>
        <dbReference type="EC" id="3.1.7.2"/>
    </reaction>
</comment>
<dbReference type="Gene3D" id="3.30.460.10">
    <property type="entry name" value="Beta Polymerase, domain 2"/>
    <property type="match status" value="1"/>
</dbReference>
<dbReference type="PIRSF" id="PIRSF006288">
    <property type="entry name" value="PII_uridyltransf"/>
    <property type="match status" value="1"/>
</dbReference>
<comment type="caution">
    <text evidence="11">The sequence shown here is derived from an EMBL/GenBank/DDBJ whole genome shotgun (WGS) entry which is preliminary data.</text>
</comment>
<dbReference type="InterPro" id="IPR006674">
    <property type="entry name" value="HD_domain"/>
</dbReference>
<keyword evidence="12" id="KW-1185">Reference proteome</keyword>
<gene>
    <name evidence="8" type="primary">glnD</name>
    <name evidence="11" type="ORF">EV696_102224</name>
</gene>
<dbReference type="GO" id="GO:0006808">
    <property type="term" value="P:regulation of nitrogen utilization"/>
    <property type="evidence" value="ECO:0007669"/>
    <property type="project" value="UniProtKB-UniRule"/>
</dbReference>
<evidence type="ECO:0000256" key="4">
    <source>
        <dbReference type="ARBA" id="ARBA00022801"/>
    </source>
</evidence>
<dbReference type="InterPro" id="IPR043519">
    <property type="entry name" value="NT_sf"/>
</dbReference>
<evidence type="ECO:0000256" key="5">
    <source>
        <dbReference type="ARBA" id="ARBA00022842"/>
    </source>
</evidence>
<feature type="domain" description="HD" evidence="10">
    <location>
        <begin position="460"/>
        <end position="582"/>
    </location>
</feature>
<dbReference type="GO" id="GO:0008893">
    <property type="term" value="F:guanosine-3',5'-bis(diphosphate) 3'-diphosphatase activity"/>
    <property type="evidence" value="ECO:0007669"/>
    <property type="project" value="UniProtKB-EC"/>
</dbReference>
<dbReference type="EMBL" id="SNYM01000002">
    <property type="protein sequence ID" value="TDQ50542.1"/>
    <property type="molecule type" value="Genomic_DNA"/>
</dbReference>
<evidence type="ECO:0000256" key="8">
    <source>
        <dbReference type="HAMAP-Rule" id="MF_00277"/>
    </source>
</evidence>
<comment type="function">
    <text evidence="8">Modifies, by uridylylation and deuridylylation, the PII regulatory proteins (GlnB and homologs), in response to the nitrogen status of the cell that GlnD senses through the glutamine level. Under low glutamine levels, catalyzes the conversion of the PII proteins and UTP to PII-UMP and PPi, while under higher glutamine levels, GlnD hydrolyzes PII-UMP to PII and UMP (deuridylylation). Thus, controls uridylylation state and activity of the PII proteins, and plays an important role in the regulation of nitrogen metabolism.</text>
</comment>
<evidence type="ECO:0000259" key="9">
    <source>
        <dbReference type="PROSITE" id="PS51671"/>
    </source>
</evidence>
<dbReference type="SMART" id="SM00471">
    <property type="entry name" value="HDc"/>
    <property type="match status" value="1"/>
</dbReference>
<feature type="region of interest" description="Uridylyl-removing" evidence="8">
    <location>
        <begin position="342"/>
        <end position="700"/>
    </location>
</feature>
<keyword evidence="4 8" id="KW-0378">Hydrolase</keyword>
<dbReference type="InterPro" id="IPR045865">
    <property type="entry name" value="ACT-like_dom_sf"/>
</dbReference>
<dbReference type="HAMAP" id="MF_00277">
    <property type="entry name" value="PII_uridylyl_transf"/>
    <property type="match status" value="1"/>
</dbReference>
<dbReference type="Pfam" id="PF01909">
    <property type="entry name" value="NTP_transf_2"/>
    <property type="match status" value="1"/>
</dbReference>
<dbReference type="InterPro" id="IPR010043">
    <property type="entry name" value="UTase/UR"/>
</dbReference>
<dbReference type="Pfam" id="PF08335">
    <property type="entry name" value="GlnD_UR_UTase"/>
    <property type="match status" value="1"/>
</dbReference>
<feature type="region of interest" description="Uridylyltransferase" evidence="8">
    <location>
        <begin position="1"/>
        <end position="341"/>
    </location>
</feature>
<keyword evidence="2 8" id="KW-0548">Nucleotidyltransferase</keyword>
<dbReference type="InterPro" id="IPR003607">
    <property type="entry name" value="HD/PDEase_dom"/>
</dbReference>
<comment type="activity regulation">
    <text evidence="8">Uridylyltransferase (UTase) activity is inhibited by glutamine, while glutamine activates uridylyl-removing (UR) activity.</text>
</comment>
<keyword evidence="1 8" id="KW-0808">Transferase</keyword>
<evidence type="ECO:0000256" key="7">
    <source>
        <dbReference type="ARBA" id="ARBA00047968"/>
    </source>
</evidence>
<dbReference type="Gene3D" id="1.10.3210.10">
    <property type="entry name" value="Hypothetical protein af1432"/>
    <property type="match status" value="1"/>
</dbReference>
<dbReference type="CDD" id="cd04900">
    <property type="entry name" value="ACT_UUR-like_1"/>
    <property type="match status" value="1"/>
</dbReference>
<name>A0A4R6UTR2_9GAMM</name>
<dbReference type="Pfam" id="PF01966">
    <property type="entry name" value="HD"/>
    <property type="match status" value="1"/>
</dbReference>
<dbReference type="GO" id="GO:0008773">
    <property type="term" value="F:[protein-PII] uridylyltransferase activity"/>
    <property type="evidence" value="ECO:0007669"/>
    <property type="project" value="UniProtKB-UniRule"/>
</dbReference>
<dbReference type="SUPFAM" id="SSF55021">
    <property type="entry name" value="ACT-like"/>
    <property type="match status" value="1"/>
</dbReference>
<dbReference type="SUPFAM" id="SSF81593">
    <property type="entry name" value="Nucleotidyltransferase substrate binding subunit/domain"/>
    <property type="match status" value="1"/>
</dbReference>
<dbReference type="Proteomes" id="UP000295375">
    <property type="component" value="Unassembled WGS sequence"/>
</dbReference>
<dbReference type="GO" id="GO:0008081">
    <property type="term" value="F:phosphoric diester hydrolase activity"/>
    <property type="evidence" value="ECO:0007669"/>
    <property type="project" value="UniProtKB-UniRule"/>
</dbReference>
<dbReference type="CDD" id="cd00077">
    <property type="entry name" value="HDc"/>
    <property type="match status" value="1"/>
</dbReference>
<dbReference type="EC" id="2.7.7.59" evidence="8"/>
<evidence type="ECO:0000313" key="12">
    <source>
        <dbReference type="Proteomes" id="UP000295375"/>
    </source>
</evidence>
<dbReference type="Gene3D" id="1.20.120.330">
    <property type="entry name" value="Nucleotidyltransferases domain 2"/>
    <property type="match status" value="1"/>
</dbReference>
<comment type="cofactor">
    <cofactor evidence="8">
        <name>Mg(2+)</name>
        <dbReference type="ChEBI" id="CHEBI:18420"/>
    </cofactor>
</comment>
<dbReference type="PROSITE" id="PS51671">
    <property type="entry name" value="ACT"/>
    <property type="match status" value="2"/>
</dbReference>
<dbReference type="EC" id="3.1.4.-" evidence="8"/>
<accession>A0A4R6UTR2</accession>
<dbReference type="SUPFAM" id="SSF81301">
    <property type="entry name" value="Nucleotidyltransferase"/>
    <property type="match status" value="1"/>
</dbReference>
<keyword evidence="6 8" id="KW-0511">Multifunctional enzyme</keyword>
<sequence length="888" mass="102066">MSLAMPVPDADAELTALLNRGGDRQALRDWLATQAKRDEQDFDQDVPVETLIKRRAQRIDWLLQHLWAHFELQHLQDIALLAVGGYGRGELHPHSDIDILILLKDSSQEHLHKKLEQLITLLWDLRLVIGHAVRTVDECENAARDDLTVMTNLMEARLVCGDPRLSTALRDHLSPVQMWPPDAYFKGKLEEQQNRHRKYEGTAYKLEPNLKSSPGGLRDIQNIHWIAKRRFGDQSLLAMTRRGVFLPQEYRALTRCQLFLWRVRFALHLVAGRAEDRLLFDHQKAVAARLGYVDKPGKLAVEQFMKQYFRAVLTVRNLHELLSELFSEVMLASLHDEEPVFIDNYFQQRGDRIELRDFASFQNHPETMLLIFVHMAERSGLQRISASTIRALRHARPQLNHRYRQNPKHQALFLRLLRSRANLWQALRAMKRTGILSAFIPAFGQITGQMQFDRFHHFTVDEHTLFLLHNISRLTDPKYAGSFPHAERIMQRLVQPEILYLAGLFHDIGKGRGGDHSELGAVDALEFCTQIGLSDEEAQLVAWLVRQHLSMSLVAQRRDITDPDVIQDFARLVGDEQHLELLYVLTICDIRATNASLWNGWKDALLRDLYLATRECLRRGAPLLQADVSASTREDALNRLQEKFADLTPVHDLWRSFGADYFTKVTGETLAWITETLLTQSEQQEGPLVVYRQHPNAGGTEILIFVHDQEFLFAAITALLAQKRVSIQAATIHTTPYDMGLDSFIVLEETGEPVTDLKRLQGIQRHLQQHLKDVSKVPLAMQQSSGKRQPFELKTEIHFHQDLRRQRTMLELITLDRPGLLARVGAAFKYCDVVLHNSKIVTLGERVEDVFFITDRELRPVSSATQQQLDHMIRLLLDATSLKKPELT</sequence>
<dbReference type="PANTHER" id="PTHR47320">
    <property type="entry name" value="BIFUNCTIONAL URIDYLYLTRANSFERASE/URIDYLYL-REMOVING ENZYME"/>
    <property type="match status" value="1"/>
</dbReference>
<proteinExistence type="inferred from homology"/>
<protein>
    <recommendedName>
        <fullName evidence="8">Bifunctional uridylyltransferase/uridylyl-removing enzyme</fullName>
        <shortName evidence="8">UTase/UR</shortName>
    </recommendedName>
    <alternativeName>
        <fullName evidence="8">Bifunctional [protein-PII] modification enzyme</fullName>
    </alternativeName>
    <alternativeName>
        <fullName evidence="8">Bifunctional nitrogen sensor protein</fullName>
    </alternativeName>
    <domain>
        <recommendedName>
            <fullName evidence="8">[Protein-PII] uridylyltransferase</fullName>
            <shortName evidence="8">PII uridylyltransferase</shortName>
            <shortName evidence="8">UTase</shortName>
            <ecNumber evidence="8">2.7.7.59</ecNumber>
        </recommendedName>
    </domain>
    <domain>
        <recommendedName>
            <fullName evidence="8">[Protein-PII]-UMP uridylyl-removing enzyme</fullName>
            <shortName evidence="8">UR</shortName>
            <ecNumber evidence="8">3.1.4.-</ecNumber>
        </recommendedName>
    </domain>
</protein>
<evidence type="ECO:0000256" key="1">
    <source>
        <dbReference type="ARBA" id="ARBA00022679"/>
    </source>
</evidence>
<comment type="catalytic activity">
    <reaction evidence="8">
        <text>[protein-PII]-L-tyrosine + UTP = [protein-PII]-uridylyl-L-tyrosine + diphosphate</text>
        <dbReference type="Rhea" id="RHEA:13673"/>
        <dbReference type="Rhea" id="RHEA-COMP:12147"/>
        <dbReference type="Rhea" id="RHEA-COMP:12148"/>
        <dbReference type="ChEBI" id="CHEBI:33019"/>
        <dbReference type="ChEBI" id="CHEBI:46398"/>
        <dbReference type="ChEBI" id="CHEBI:46858"/>
        <dbReference type="ChEBI" id="CHEBI:90602"/>
        <dbReference type="EC" id="2.7.7.59"/>
    </reaction>
</comment>
<comment type="similarity">
    <text evidence="8">Belongs to the GlnD family.</text>
</comment>
<dbReference type="SUPFAM" id="SSF109604">
    <property type="entry name" value="HD-domain/PDEase-like"/>
    <property type="match status" value="1"/>
</dbReference>
<dbReference type="PANTHER" id="PTHR47320:SF1">
    <property type="entry name" value="BIFUNCTIONAL URIDYLYLTRANSFERASE_URIDYLYL-REMOVING ENZYME"/>
    <property type="match status" value="1"/>
</dbReference>
<dbReference type="NCBIfam" id="TIGR01693">
    <property type="entry name" value="UTase_glnD"/>
    <property type="match status" value="1"/>
</dbReference>
<dbReference type="PROSITE" id="PS51831">
    <property type="entry name" value="HD"/>
    <property type="match status" value="1"/>
</dbReference>
<evidence type="ECO:0000259" key="10">
    <source>
        <dbReference type="PROSITE" id="PS51831"/>
    </source>
</evidence>
<feature type="domain" description="ACT" evidence="9">
    <location>
        <begin position="701"/>
        <end position="782"/>
    </location>
</feature>
<keyword evidence="5 8" id="KW-0460">Magnesium</keyword>
<dbReference type="InterPro" id="IPR002934">
    <property type="entry name" value="Polymerase_NTP_transf_dom"/>
</dbReference>
<evidence type="ECO:0000256" key="2">
    <source>
        <dbReference type="ARBA" id="ARBA00022695"/>
    </source>
</evidence>
<comment type="catalytic activity">
    <reaction evidence="8">
        <text>[protein-PII]-uridylyl-L-tyrosine + H2O = [protein-PII]-L-tyrosine + UMP + H(+)</text>
        <dbReference type="Rhea" id="RHEA:48600"/>
        <dbReference type="Rhea" id="RHEA-COMP:12147"/>
        <dbReference type="Rhea" id="RHEA-COMP:12148"/>
        <dbReference type="ChEBI" id="CHEBI:15377"/>
        <dbReference type="ChEBI" id="CHEBI:15378"/>
        <dbReference type="ChEBI" id="CHEBI:46858"/>
        <dbReference type="ChEBI" id="CHEBI:57865"/>
        <dbReference type="ChEBI" id="CHEBI:90602"/>
    </reaction>
</comment>
<evidence type="ECO:0000256" key="6">
    <source>
        <dbReference type="ARBA" id="ARBA00023268"/>
    </source>
</evidence>
<organism evidence="11 12">
    <name type="scientific">Permianibacter aggregans</name>
    <dbReference type="NCBI Taxonomy" id="1510150"/>
    <lineage>
        <taxon>Bacteria</taxon>
        <taxon>Pseudomonadati</taxon>
        <taxon>Pseudomonadota</taxon>
        <taxon>Gammaproteobacteria</taxon>
        <taxon>Pseudomonadales</taxon>
        <taxon>Pseudomonadaceae</taxon>
        <taxon>Permianibacter</taxon>
    </lineage>
</organism>
<dbReference type="CDD" id="cd05401">
    <property type="entry name" value="NT_GlnE_GlnD_like"/>
    <property type="match status" value="1"/>
</dbReference>
<dbReference type="InterPro" id="IPR002912">
    <property type="entry name" value="ACT_dom"/>
</dbReference>
<reference evidence="11 12" key="1">
    <citation type="submission" date="2019-03" db="EMBL/GenBank/DDBJ databases">
        <title>Genomic Encyclopedia of Type Strains, Phase IV (KMG-IV): sequencing the most valuable type-strain genomes for metagenomic binning, comparative biology and taxonomic classification.</title>
        <authorList>
            <person name="Goeker M."/>
        </authorList>
    </citation>
    <scope>NUCLEOTIDE SEQUENCE [LARGE SCALE GENOMIC DNA]</scope>
    <source>
        <strain evidence="11 12">DSM 103792</strain>
    </source>
</reference>
<dbReference type="AlphaFoldDB" id="A0A4R6UTR2"/>
<feature type="domain" description="ACT" evidence="9">
    <location>
        <begin position="809"/>
        <end position="888"/>
    </location>
</feature>